<evidence type="ECO:0000256" key="1">
    <source>
        <dbReference type="SAM" id="MobiDB-lite"/>
    </source>
</evidence>
<accession>T1GYW8</accession>
<dbReference type="AlphaFoldDB" id="T1GYW8"/>
<feature type="region of interest" description="Disordered" evidence="1">
    <location>
        <begin position="1"/>
        <end position="40"/>
    </location>
</feature>
<keyword evidence="3" id="KW-1185">Reference proteome</keyword>
<reference evidence="3" key="1">
    <citation type="submission" date="2013-02" db="EMBL/GenBank/DDBJ databases">
        <authorList>
            <person name="Hughes D."/>
        </authorList>
    </citation>
    <scope>NUCLEOTIDE SEQUENCE</scope>
    <source>
        <strain>Durham</strain>
        <strain evidence="3">NC isolate 2 -- Noor lab</strain>
    </source>
</reference>
<dbReference type="EnsemblMetazoa" id="MESCA009055-RA">
    <property type="protein sequence ID" value="MESCA009055-PA"/>
    <property type="gene ID" value="MESCA009055"/>
</dbReference>
<dbReference type="HOGENOM" id="CLU_2500466_0_0_1"/>
<evidence type="ECO:0000313" key="2">
    <source>
        <dbReference type="EnsemblMetazoa" id="MESCA009055-PA"/>
    </source>
</evidence>
<name>T1GYW8_MEGSC</name>
<organism evidence="2 3">
    <name type="scientific">Megaselia scalaris</name>
    <name type="common">Humpbacked fly</name>
    <name type="synonym">Phora scalaris</name>
    <dbReference type="NCBI Taxonomy" id="36166"/>
    <lineage>
        <taxon>Eukaryota</taxon>
        <taxon>Metazoa</taxon>
        <taxon>Ecdysozoa</taxon>
        <taxon>Arthropoda</taxon>
        <taxon>Hexapoda</taxon>
        <taxon>Insecta</taxon>
        <taxon>Pterygota</taxon>
        <taxon>Neoptera</taxon>
        <taxon>Endopterygota</taxon>
        <taxon>Diptera</taxon>
        <taxon>Brachycera</taxon>
        <taxon>Muscomorpha</taxon>
        <taxon>Platypezoidea</taxon>
        <taxon>Phoridae</taxon>
        <taxon>Megaseliini</taxon>
        <taxon>Megaselia</taxon>
    </lineage>
</organism>
<feature type="compositionally biased region" description="Polar residues" evidence="1">
    <location>
        <begin position="1"/>
        <end position="21"/>
    </location>
</feature>
<dbReference type="EMBL" id="CAQQ02377435">
    <property type="status" value="NOT_ANNOTATED_CDS"/>
    <property type="molecule type" value="Genomic_DNA"/>
</dbReference>
<dbReference type="Proteomes" id="UP000015102">
    <property type="component" value="Unassembled WGS sequence"/>
</dbReference>
<protein>
    <submittedName>
        <fullName evidence="2">Uncharacterized protein</fullName>
    </submittedName>
</protein>
<evidence type="ECO:0000313" key="3">
    <source>
        <dbReference type="Proteomes" id="UP000015102"/>
    </source>
</evidence>
<reference evidence="2" key="2">
    <citation type="submission" date="2015-06" db="UniProtKB">
        <authorList>
            <consortium name="EnsemblMetazoa"/>
        </authorList>
    </citation>
    <scope>IDENTIFICATION</scope>
</reference>
<proteinExistence type="predicted"/>
<dbReference type="EMBL" id="CAQQ02377434">
    <property type="status" value="NOT_ANNOTATED_CDS"/>
    <property type="molecule type" value="Genomic_DNA"/>
</dbReference>
<sequence>MRIFLQRTTTTKVEHPLNQSISPRRSKTPKSPSTNKSRESEDLSLYIHGLLSHSVFDSFTLPRFTLPELARGSTMTNWIYLPLFKV</sequence>